<dbReference type="AlphaFoldDB" id="A0A428K9C4"/>
<proteinExistence type="predicted"/>
<reference evidence="1 2" key="1">
    <citation type="submission" date="2018-12" db="EMBL/GenBank/DDBJ databases">
        <authorList>
            <person name="Feng G."/>
            <person name="Zhu H."/>
        </authorList>
    </citation>
    <scope>NUCLEOTIDE SEQUENCE [LARGE SCALE GENOMIC DNA]</scope>
    <source>
        <strain evidence="1 2">KCTC 12533</strain>
    </source>
</reference>
<keyword evidence="2" id="KW-1185">Reference proteome</keyword>
<gene>
    <name evidence="1" type="ORF">EI291_22475</name>
</gene>
<name>A0A428K9C4_9BACT</name>
<evidence type="ECO:0000313" key="2">
    <source>
        <dbReference type="Proteomes" id="UP000273500"/>
    </source>
</evidence>
<sequence length="133" mass="14877">MSSTLIAELNTIIQQTVSYLNPTPVNQFAPTYLRECLVQVPVSGPLPNEWTAWCYARRSHNAVFELHPDLREVAQANGLDAYELAGVLSTMCGSLYYSDLKGEWTEAERQLAAKMQNEMGGDWIKLGSGHRED</sequence>
<evidence type="ECO:0000313" key="1">
    <source>
        <dbReference type="EMBL" id="RSK43069.1"/>
    </source>
</evidence>
<comment type="caution">
    <text evidence="1">The sequence shown here is derived from an EMBL/GenBank/DDBJ whole genome shotgun (WGS) entry which is preliminary data.</text>
</comment>
<dbReference type="RefSeq" id="WP_125424534.1">
    <property type="nucleotide sequence ID" value="NZ_RWIT01000029.1"/>
</dbReference>
<organism evidence="1 2">
    <name type="scientific">Hymenobacter rigui</name>
    <dbReference type="NCBI Taxonomy" id="334424"/>
    <lineage>
        <taxon>Bacteria</taxon>
        <taxon>Pseudomonadati</taxon>
        <taxon>Bacteroidota</taxon>
        <taxon>Cytophagia</taxon>
        <taxon>Cytophagales</taxon>
        <taxon>Hymenobacteraceae</taxon>
        <taxon>Hymenobacter</taxon>
    </lineage>
</organism>
<dbReference type="EMBL" id="RWIT01000029">
    <property type="protein sequence ID" value="RSK43069.1"/>
    <property type="molecule type" value="Genomic_DNA"/>
</dbReference>
<dbReference type="Proteomes" id="UP000273500">
    <property type="component" value="Unassembled WGS sequence"/>
</dbReference>
<protein>
    <submittedName>
        <fullName evidence="1">Uncharacterized protein</fullName>
    </submittedName>
</protein>
<accession>A0A428K9C4</accession>